<dbReference type="Gene3D" id="1.10.287.1490">
    <property type="match status" value="1"/>
</dbReference>
<sequence>MFISFTIVEHPIYYQRQQKKASSSPVYLTPEGQTPREILRTRVQSLKEILDSKEIALHEWQDEMKEIEMFHRNELQEVIGTYEEYKELGEKIEYLKKSLEDSEGLCLEANKRISEQVQEIKVLKDQVNSLEKERDNLRKQTLDLQNYSEEVHKLRKECKEKTALIKKLENEKIDFDMKMELALQKQKETESYLRKSLEDAWEESAQYEKGLNTETLERKSIFKSFEEKLEKKKEQLDAFMLEKDNLSKELKSAEEEVKVTKEELEKMTATNEELANEIVSLQNKNYSLQRNRVSSSVIETQRFKE</sequence>
<keyword evidence="3" id="KW-1185">Reference proteome</keyword>
<proteinExistence type="predicted"/>
<keyword evidence="1" id="KW-0175">Coiled coil</keyword>
<organism evidence="2 3">
    <name type="scientific">Armadillidium nasatum</name>
    <dbReference type="NCBI Taxonomy" id="96803"/>
    <lineage>
        <taxon>Eukaryota</taxon>
        <taxon>Metazoa</taxon>
        <taxon>Ecdysozoa</taxon>
        <taxon>Arthropoda</taxon>
        <taxon>Crustacea</taxon>
        <taxon>Multicrustacea</taxon>
        <taxon>Malacostraca</taxon>
        <taxon>Eumalacostraca</taxon>
        <taxon>Peracarida</taxon>
        <taxon>Isopoda</taxon>
        <taxon>Oniscidea</taxon>
        <taxon>Crinocheta</taxon>
        <taxon>Armadillidiidae</taxon>
        <taxon>Armadillidium</taxon>
    </lineage>
</organism>
<dbReference type="AlphaFoldDB" id="A0A5N5SSA7"/>
<feature type="coiled-coil region" evidence="1">
    <location>
        <begin position="222"/>
        <end position="291"/>
    </location>
</feature>
<feature type="non-terminal residue" evidence="2">
    <location>
        <position position="305"/>
    </location>
</feature>
<evidence type="ECO:0000256" key="1">
    <source>
        <dbReference type="SAM" id="Coils"/>
    </source>
</evidence>
<feature type="coiled-coil region" evidence="1">
    <location>
        <begin position="106"/>
        <end position="185"/>
    </location>
</feature>
<name>A0A5N5SSA7_9CRUS</name>
<dbReference type="Proteomes" id="UP000326759">
    <property type="component" value="Unassembled WGS sequence"/>
</dbReference>
<gene>
    <name evidence="2" type="ORF">Anas_04594</name>
</gene>
<accession>A0A5N5SSA7</accession>
<dbReference type="EMBL" id="SEYY01020743">
    <property type="protein sequence ID" value="KAB7497064.1"/>
    <property type="molecule type" value="Genomic_DNA"/>
</dbReference>
<evidence type="ECO:0000313" key="3">
    <source>
        <dbReference type="Proteomes" id="UP000326759"/>
    </source>
</evidence>
<evidence type="ECO:0000313" key="2">
    <source>
        <dbReference type="EMBL" id="KAB7497064.1"/>
    </source>
</evidence>
<reference evidence="2 3" key="1">
    <citation type="journal article" date="2019" name="PLoS Biol.">
        <title>Sex chromosomes control vertical transmission of feminizing Wolbachia symbionts in an isopod.</title>
        <authorList>
            <person name="Becking T."/>
            <person name="Chebbi M.A."/>
            <person name="Giraud I."/>
            <person name="Moumen B."/>
            <person name="Laverre T."/>
            <person name="Caubet Y."/>
            <person name="Peccoud J."/>
            <person name="Gilbert C."/>
            <person name="Cordaux R."/>
        </authorList>
    </citation>
    <scope>NUCLEOTIDE SEQUENCE [LARGE SCALE GENOMIC DNA]</scope>
    <source>
        <strain evidence="2">ANa2</strain>
        <tissue evidence="2">Whole body excluding digestive tract and cuticle</tissue>
    </source>
</reference>
<comment type="caution">
    <text evidence="2">The sequence shown here is derived from an EMBL/GenBank/DDBJ whole genome shotgun (WGS) entry which is preliminary data.</text>
</comment>
<protein>
    <submittedName>
        <fullName evidence="2">Uncharacterized protein</fullName>
    </submittedName>
</protein>